<gene>
    <name evidence="2" type="ORF">GM661_06090</name>
</gene>
<dbReference type="RefSeq" id="WP_125989146.1">
    <property type="nucleotide sequence ID" value="NZ_CP046640.1"/>
</dbReference>
<sequence length="149" mass="18075">MFLNIVIGFVIPWIFGIYLYKMAPKILLSIFSLGTVLSHIINAFADEHKMWHLLPDKYLSIDYLMFDIGLYAILPSYMIFFIYRYEQMNGYIFVLIFTVITTILEFFWFKIGRVTYHNGWSIYHTFFSYLIPYLLIFMYFKLLRKVKLY</sequence>
<keyword evidence="1" id="KW-0812">Transmembrane</keyword>
<reference evidence="2" key="1">
    <citation type="submission" date="2019-12" db="EMBL/GenBank/DDBJ databases">
        <authorList>
            <person name="zhang j."/>
            <person name="sun C.M."/>
        </authorList>
    </citation>
    <scope>NUCLEOTIDE SEQUENCE</scope>
    <source>
        <strain evidence="2">NS-1</strain>
    </source>
</reference>
<feature type="transmembrane region" description="Helical" evidence="1">
    <location>
        <begin position="6"/>
        <end position="21"/>
    </location>
</feature>
<evidence type="ECO:0000313" key="3">
    <source>
        <dbReference type="Proteomes" id="UP000665020"/>
    </source>
</evidence>
<name>A0A8A7KI81_9FIRM</name>
<feature type="transmembrane region" description="Helical" evidence="1">
    <location>
        <begin position="64"/>
        <end position="83"/>
    </location>
</feature>
<protein>
    <submittedName>
        <fullName evidence="2">Uncharacterized protein</fullName>
    </submittedName>
</protein>
<keyword evidence="1" id="KW-0472">Membrane</keyword>
<dbReference type="Proteomes" id="UP000665020">
    <property type="component" value="Chromosome"/>
</dbReference>
<feature type="transmembrane region" description="Helical" evidence="1">
    <location>
        <begin position="121"/>
        <end position="140"/>
    </location>
</feature>
<evidence type="ECO:0000313" key="2">
    <source>
        <dbReference type="EMBL" id="QTL97582.1"/>
    </source>
</evidence>
<dbReference type="EMBL" id="CP046640">
    <property type="protein sequence ID" value="QTL97582.1"/>
    <property type="molecule type" value="Genomic_DNA"/>
</dbReference>
<feature type="transmembrane region" description="Helical" evidence="1">
    <location>
        <begin position="90"/>
        <end position="109"/>
    </location>
</feature>
<proteinExistence type="predicted"/>
<evidence type="ECO:0000256" key="1">
    <source>
        <dbReference type="SAM" id="Phobius"/>
    </source>
</evidence>
<accession>A0A8A7KI81</accession>
<dbReference type="AlphaFoldDB" id="A0A8A7KI81"/>
<organism evidence="2 3">
    <name type="scientific">Iocasia fonsfrigidae</name>
    <dbReference type="NCBI Taxonomy" id="2682810"/>
    <lineage>
        <taxon>Bacteria</taxon>
        <taxon>Bacillati</taxon>
        <taxon>Bacillota</taxon>
        <taxon>Clostridia</taxon>
        <taxon>Halanaerobiales</taxon>
        <taxon>Halanaerobiaceae</taxon>
        <taxon>Iocasia</taxon>
    </lineage>
</organism>
<keyword evidence="1" id="KW-1133">Transmembrane helix</keyword>
<dbReference type="KEGG" id="ifn:GM661_06090"/>
<keyword evidence="3" id="KW-1185">Reference proteome</keyword>
<feature type="transmembrane region" description="Helical" evidence="1">
    <location>
        <begin position="26"/>
        <end position="44"/>
    </location>
</feature>